<dbReference type="InParanoid" id="M1E164"/>
<evidence type="ECO:0000313" key="2">
    <source>
        <dbReference type="Proteomes" id="UP000011115"/>
    </source>
</evidence>
<accession>M1E164</accession>
<protein>
    <submittedName>
        <fullName evidence="1">Uncharacterized protein</fullName>
    </submittedName>
</protein>
<dbReference type="EnsemblPlants" id="PGSC0003DMT400097682">
    <property type="protein sequence ID" value="PGSC0003DMT400097682"/>
    <property type="gene ID" value="PGSC0003DMG400047253"/>
</dbReference>
<evidence type="ECO:0000313" key="1">
    <source>
        <dbReference type="EnsemblPlants" id="PGSC0003DMT400097682"/>
    </source>
</evidence>
<reference evidence="1" key="2">
    <citation type="submission" date="2015-06" db="UniProtKB">
        <authorList>
            <consortium name="EnsemblPlants"/>
        </authorList>
    </citation>
    <scope>IDENTIFICATION</scope>
    <source>
        <strain evidence="1">DM1-3 516 R44</strain>
    </source>
</reference>
<proteinExistence type="predicted"/>
<keyword evidence="2" id="KW-1185">Reference proteome</keyword>
<dbReference type="HOGENOM" id="CLU_2125440_0_0_1"/>
<name>M1E164_SOLTU</name>
<dbReference type="Proteomes" id="UP000011115">
    <property type="component" value="Unassembled WGS sequence"/>
</dbReference>
<dbReference type="AlphaFoldDB" id="M1E164"/>
<dbReference type="Gramene" id="PGSC0003DMT400097682">
    <property type="protein sequence ID" value="PGSC0003DMT400097682"/>
    <property type="gene ID" value="PGSC0003DMG400047253"/>
</dbReference>
<dbReference type="PaxDb" id="4113-PGSC0003DMT400097682"/>
<reference evidence="2" key="1">
    <citation type="journal article" date="2011" name="Nature">
        <title>Genome sequence and analysis of the tuber crop potato.</title>
        <authorList>
            <consortium name="The Potato Genome Sequencing Consortium"/>
        </authorList>
    </citation>
    <scope>NUCLEOTIDE SEQUENCE [LARGE SCALE GENOMIC DNA]</scope>
    <source>
        <strain evidence="2">cv. DM1-3 516 R44</strain>
    </source>
</reference>
<sequence length="114" mass="12698">MTLGSGWPNHKPYHNPCEGPQTVKATVILHLGWWSAGAGSRTLPWPIIKTTAHGGLRGSRYVMHDHGGQEVILSVDRIMGSYLCIAQAELKVAYVIGYYDEMILICDYVHDYVL</sequence>
<organism evidence="1 2">
    <name type="scientific">Solanum tuberosum</name>
    <name type="common">Potato</name>
    <dbReference type="NCBI Taxonomy" id="4113"/>
    <lineage>
        <taxon>Eukaryota</taxon>
        <taxon>Viridiplantae</taxon>
        <taxon>Streptophyta</taxon>
        <taxon>Embryophyta</taxon>
        <taxon>Tracheophyta</taxon>
        <taxon>Spermatophyta</taxon>
        <taxon>Magnoliopsida</taxon>
        <taxon>eudicotyledons</taxon>
        <taxon>Gunneridae</taxon>
        <taxon>Pentapetalae</taxon>
        <taxon>asterids</taxon>
        <taxon>lamiids</taxon>
        <taxon>Solanales</taxon>
        <taxon>Solanaceae</taxon>
        <taxon>Solanoideae</taxon>
        <taxon>Solaneae</taxon>
        <taxon>Solanum</taxon>
    </lineage>
</organism>